<name>A0AA42Q121_9BURK</name>
<dbReference type="Proteomes" id="UP001161065">
    <property type="component" value="Unassembled WGS sequence"/>
</dbReference>
<organism evidence="3 4">
    <name type="scientific">Comamonas thiooxydans</name>
    <dbReference type="NCBI Taxonomy" id="363952"/>
    <lineage>
        <taxon>Bacteria</taxon>
        <taxon>Pseudomonadati</taxon>
        <taxon>Pseudomonadota</taxon>
        <taxon>Betaproteobacteria</taxon>
        <taxon>Burkholderiales</taxon>
        <taxon>Comamonadaceae</taxon>
        <taxon>Comamonas</taxon>
    </lineage>
</organism>
<dbReference type="EMBL" id="JAOCEK010000008">
    <property type="protein sequence ID" value="MDH1334962.1"/>
    <property type="molecule type" value="Genomic_DNA"/>
</dbReference>
<dbReference type="AlphaFoldDB" id="A0AA42Q121"/>
<keyword evidence="2" id="KW-0472">Membrane</keyword>
<protein>
    <submittedName>
        <fullName evidence="3">Uncharacterized protein</fullName>
    </submittedName>
</protein>
<evidence type="ECO:0000256" key="2">
    <source>
        <dbReference type="SAM" id="Phobius"/>
    </source>
</evidence>
<evidence type="ECO:0000313" key="3">
    <source>
        <dbReference type="EMBL" id="MDH1334962.1"/>
    </source>
</evidence>
<dbReference type="RefSeq" id="WP_280008328.1">
    <property type="nucleotide sequence ID" value="NZ_JAOCEK010000008.1"/>
</dbReference>
<evidence type="ECO:0000313" key="4">
    <source>
        <dbReference type="Proteomes" id="UP001161065"/>
    </source>
</evidence>
<accession>A0AA42Q121</accession>
<feature type="region of interest" description="Disordered" evidence="1">
    <location>
        <begin position="88"/>
        <end position="109"/>
    </location>
</feature>
<feature type="transmembrane region" description="Helical" evidence="2">
    <location>
        <begin position="34"/>
        <end position="59"/>
    </location>
</feature>
<gene>
    <name evidence="3" type="ORF">N5D63_12530</name>
</gene>
<reference evidence="3" key="1">
    <citation type="submission" date="2022-09" db="EMBL/GenBank/DDBJ databases">
        <title>Intensive care unit water sources are persistently colonized with multi-drug resistant bacteria and are the site of extensive horizontal gene transfer of antibiotic resistance genes.</title>
        <authorList>
            <person name="Diorio-Toth L."/>
        </authorList>
    </citation>
    <scope>NUCLEOTIDE SEQUENCE</scope>
    <source>
        <strain evidence="3">GD03832</strain>
    </source>
</reference>
<evidence type="ECO:0000256" key="1">
    <source>
        <dbReference type="SAM" id="MobiDB-lite"/>
    </source>
</evidence>
<comment type="caution">
    <text evidence="3">The sequence shown here is derived from an EMBL/GenBank/DDBJ whole genome shotgun (WGS) entry which is preliminary data.</text>
</comment>
<keyword evidence="2" id="KW-1133">Transmembrane helix</keyword>
<keyword evidence="2" id="KW-0812">Transmembrane</keyword>
<feature type="compositionally biased region" description="Basic and acidic residues" evidence="1">
    <location>
        <begin position="89"/>
        <end position="109"/>
    </location>
</feature>
<sequence>MLGLLGTIVGVIVGVAKAVWNYLFGRASNPSDDIIFNPITIWLVLGFWIFLICTVINLMMKASDPFASREQPKQMAGMDLDVLKLMQAKKNEDKQPPKKDPNFKPDRVK</sequence>
<proteinExistence type="predicted"/>